<dbReference type="AlphaFoldDB" id="A0A6H9GX18"/>
<gene>
    <name evidence="1" type="ORF">NIES3804_37380</name>
</gene>
<reference evidence="1 2" key="1">
    <citation type="submission" date="2019-02" db="EMBL/GenBank/DDBJ databases">
        <title>Draft genome sequence of Arthrospira platensis NIES-3804.</title>
        <authorList>
            <person name="Yamaguchi H."/>
            <person name="Suzuki S."/>
            <person name="Kawachi M."/>
        </authorList>
    </citation>
    <scope>NUCLEOTIDE SEQUENCE [LARGE SCALE GENOMIC DNA]</scope>
    <source>
        <strain evidence="1 2">NIES-3804</strain>
    </source>
</reference>
<dbReference type="EMBL" id="BJCI01000086">
    <property type="protein sequence ID" value="GCL52150.1"/>
    <property type="molecule type" value="Genomic_DNA"/>
</dbReference>
<dbReference type="Proteomes" id="UP000435041">
    <property type="component" value="Unassembled WGS sequence"/>
</dbReference>
<dbReference type="RefSeq" id="WP_159294630.1">
    <property type="nucleotide sequence ID" value="NZ_BJCI01000086.1"/>
</dbReference>
<evidence type="ECO:0000313" key="1">
    <source>
        <dbReference type="EMBL" id="GCL52150.1"/>
    </source>
</evidence>
<accession>A0A6H9GX18</accession>
<organism evidence="1 2">
    <name type="scientific">Microcystis aeruginosa NIES-3804</name>
    <dbReference type="NCBI Taxonomy" id="2517783"/>
    <lineage>
        <taxon>Bacteria</taxon>
        <taxon>Bacillati</taxon>
        <taxon>Cyanobacteriota</taxon>
        <taxon>Cyanophyceae</taxon>
        <taxon>Oscillatoriophycideae</taxon>
        <taxon>Chroococcales</taxon>
        <taxon>Microcystaceae</taxon>
        <taxon>Microcystis</taxon>
    </lineage>
</organism>
<name>A0A6H9GX18_MICAE</name>
<evidence type="ECO:0000313" key="2">
    <source>
        <dbReference type="Proteomes" id="UP000435041"/>
    </source>
</evidence>
<sequence>MTRRRTVEKNSPHSNFTTESWYEGEILVERKVTITKNGASYLAEHSYGKELDWYHDMYDVTQELESGRLTLSTRYISEWKPSTNWVGGIKAWEQYHKNGKLRRREESEWGVDNDGEDIRVVKAIEQFDAEGCLILRQEYGLNSEKRQFVGFDSDRSINALGYYRRGVKEGKWIRKTRKGVYVSQYSKGEEIGDEVRHELPVWAEYLDEFGVRS</sequence>
<proteinExistence type="predicted"/>
<comment type="caution">
    <text evidence="1">The sequence shown here is derived from an EMBL/GenBank/DDBJ whole genome shotgun (WGS) entry which is preliminary data.</text>
</comment>
<protein>
    <submittedName>
        <fullName evidence="1">Uncharacterized protein</fullName>
    </submittedName>
</protein>